<keyword evidence="3" id="KW-0862">Zinc</keyword>
<evidence type="ECO:0000313" key="12">
    <source>
        <dbReference type="EMBL" id="RVW59999.1"/>
    </source>
</evidence>
<evidence type="ECO:0000256" key="5">
    <source>
        <dbReference type="ARBA" id="ARBA00023125"/>
    </source>
</evidence>
<feature type="compositionally biased region" description="Polar residues" evidence="10">
    <location>
        <begin position="7"/>
        <end position="23"/>
    </location>
</feature>
<dbReference type="GO" id="GO:0043565">
    <property type="term" value="F:sequence-specific DNA binding"/>
    <property type="evidence" value="ECO:0007669"/>
    <property type="project" value="InterPro"/>
</dbReference>
<accession>A0A438FJ26</accession>
<evidence type="ECO:0000256" key="7">
    <source>
        <dbReference type="ARBA" id="ARBA00024019"/>
    </source>
</evidence>
<evidence type="ECO:0000256" key="6">
    <source>
        <dbReference type="ARBA" id="ARBA00023163"/>
    </source>
</evidence>
<evidence type="ECO:0000256" key="10">
    <source>
        <dbReference type="SAM" id="MobiDB-lite"/>
    </source>
</evidence>
<comment type="caution">
    <text evidence="12">The sequence shown here is derived from an EMBL/GenBank/DDBJ whole genome shotgun (WGS) entry which is preliminary data.</text>
</comment>
<dbReference type="GO" id="GO:0006355">
    <property type="term" value="P:regulation of DNA-templated transcription"/>
    <property type="evidence" value="ECO:0007669"/>
    <property type="project" value="InterPro"/>
</dbReference>
<keyword evidence="1" id="KW-0479">Metal-binding</keyword>
<keyword evidence="6" id="KW-0804">Transcription</keyword>
<dbReference type="PANTHER" id="PTHR47172">
    <property type="entry name" value="OS01G0976800 PROTEIN"/>
    <property type="match status" value="1"/>
</dbReference>
<dbReference type="Gene3D" id="3.30.50.10">
    <property type="entry name" value="Erythroid Transcription Factor GATA-1, subunit A"/>
    <property type="match status" value="1"/>
</dbReference>
<protein>
    <submittedName>
        <fullName evidence="12">GATA transcription factor 15</fullName>
    </submittedName>
</protein>
<evidence type="ECO:0000256" key="8">
    <source>
        <dbReference type="ARBA" id="ARBA00037539"/>
    </source>
</evidence>
<evidence type="ECO:0000256" key="2">
    <source>
        <dbReference type="ARBA" id="ARBA00022771"/>
    </source>
</evidence>
<feature type="compositionally biased region" description="Basic and acidic residues" evidence="10">
    <location>
        <begin position="25"/>
        <end position="36"/>
    </location>
</feature>
<evidence type="ECO:0000256" key="1">
    <source>
        <dbReference type="ARBA" id="ARBA00022723"/>
    </source>
</evidence>
<dbReference type="GO" id="GO:0008270">
    <property type="term" value="F:zinc ion binding"/>
    <property type="evidence" value="ECO:0007669"/>
    <property type="project" value="UniProtKB-KW"/>
</dbReference>
<dbReference type="PANTHER" id="PTHR47172:SF1">
    <property type="entry name" value="GATA TRANSCRIPTION FACTOR 15"/>
    <property type="match status" value="1"/>
</dbReference>
<proteinExistence type="inferred from homology"/>
<feature type="region of interest" description="Disordered" evidence="10">
    <location>
        <begin position="1"/>
        <end position="80"/>
    </location>
</feature>
<keyword evidence="5" id="KW-0238">DNA-binding</keyword>
<keyword evidence="2 9" id="KW-0863">Zinc-finger</keyword>
<evidence type="ECO:0000256" key="3">
    <source>
        <dbReference type="ARBA" id="ARBA00022833"/>
    </source>
</evidence>
<dbReference type="AlphaFoldDB" id="A0A438FJ26"/>
<dbReference type="InterPro" id="IPR000679">
    <property type="entry name" value="Znf_GATA"/>
</dbReference>
<gene>
    <name evidence="12" type="primary">GATA15_1</name>
    <name evidence="12" type="ORF">CK203_083438</name>
</gene>
<dbReference type="EMBL" id="QGNW01000872">
    <property type="protein sequence ID" value="RVW59999.1"/>
    <property type="molecule type" value="Genomic_DNA"/>
</dbReference>
<comment type="similarity">
    <text evidence="7">Belongs to the type IV zinc-finger family. Class B subfamily.</text>
</comment>
<dbReference type="PROSITE" id="PS50114">
    <property type="entry name" value="GATA_ZN_FINGER_2"/>
    <property type="match status" value="1"/>
</dbReference>
<dbReference type="SUPFAM" id="SSF57716">
    <property type="entry name" value="Glucocorticoid receptor-like (DNA-binding domain)"/>
    <property type="match status" value="1"/>
</dbReference>
<evidence type="ECO:0000259" key="11">
    <source>
        <dbReference type="PROSITE" id="PS50114"/>
    </source>
</evidence>
<dbReference type="SMART" id="SM00401">
    <property type="entry name" value="ZnF_GATA"/>
    <property type="match status" value="1"/>
</dbReference>
<evidence type="ECO:0000256" key="9">
    <source>
        <dbReference type="PROSITE-ProRule" id="PRU00094"/>
    </source>
</evidence>
<dbReference type="Proteomes" id="UP000288805">
    <property type="component" value="Unassembled WGS sequence"/>
</dbReference>
<evidence type="ECO:0000313" key="13">
    <source>
        <dbReference type="Proteomes" id="UP000288805"/>
    </source>
</evidence>
<keyword evidence="4" id="KW-0805">Transcription regulation</keyword>
<feature type="domain" description="GATA-type" evidence="11">
    <location>
        <begin position="25"/>
        <end position="48"/>
    </location>
</feature>
<sequence>MMMDPQEQVSGSEKMITDSQPNKAEQLKRSCADCHTTRTPLWRGGPSGPRIQKTEERPSGLATGRGEKNKKKINRSSGNSELVSVKLRLMALGRDMVLQRRLGSGKQRRKLGEEEEAAILLMALSSGSGVAAWFDVLPQEPEGDVASSKFLADSQAFRTKR</sequence>
<comment type="function">
    <text evidence="8">Transcriptional regulator that specifically binds 5'-GATA-3' or 5'-GAT-3' motifs within gene promoters.</text>
</comment>
<reference evidence="12 13" key="1">
    <citation type="journal article" date="2018" name="PLoS Genet.">
        <title>Population sequencing reveals clonal diversity and ancestral inbreeding in the grapevine cultivar Chardonnay.</title>
        <authorList>
            <person name="Roach M.J."/>
            <person name="Johnson D.L."/>
            <person name="Bohlmann J."/>
            <person name="van Vuuren H.J."/>
            <person name="Jones S.J."/>
            <person name="Pretorius I.S."/>
            <person name="Schmidt S.A."/>
            <person name="Borneman A.R."/>
        </authorList>
    </citation>
    <scope>NUCLEOTIDE SEQUENCE [LARGE SCALE GENOMIC DNA]</scope>
    <source>
        <strain evidence="13">cv. Chardonnay</strain>
        <tissue evidence="12">Leaf</tissue>
    </source>
</reference>
<dbReference type="InterPro" id="IPR013088">
    <property type="entry name" value="Znf_NHR/GATA"/>
</dbReference>
<organism evidence="12 13">
    <name type="scientific">Vitis vinifera</name>
    <name type="common">Grape</name>
    <dbReference type="NCBI Taxonomy" id="29760"/>
    <lineage>
        <taxon>Eukaryota</taxon>
        <taxon>Viridiplantae</taxon>
        <taxon>Streptophyta</taxon>
        <taxon>Embryophyta</taxon>
        <taxon>Tracheophyta</taxon>
        <taxon>Spermatophyta</taxon>
        <taxon>Magnoliopsida</taxon>
        <taxon>eudicotyledons</taxon>
        <taxon>Gunneridae</taxon>
        <taxon>Pentapetalae</taxon>
        <taxon>rosids</taxon>
        <taxon>Vitales</taxon>
        <taxon>Vitaceae</taxon>
        <taxon>Viteae</taxon>
        <taxon>Vitis</taxon>
    </lineage>
</organism>
<name>A0A438FJ26_VITVI</name>
<dbReference type="Pfam" id="PF00320">
    <property type="entry name" value="GATA"/>
    <property type="match status" value="1"/>
</dbReference>
<evidence type="ECO:0000256" key="4">
    <source>
        <dbReference type="ARBA" id="ARBA00023015"/>
    </source>
</evidence>